<evidence type="ECO:0000313" key="2">
    <source>
        <dbReference type="EMBL" id="SUX41713.1"/>
    </source>
</evidence>
<evidence type="ECO:0000313" key="3">
    <source>
        <dbReference type="Proteomes" id="UP000185725"/>
    </source>
</evidence>
<protein>
    <submittedName>
        <fullName evidence="2">Uncharacterized protein</fullName>
    </submittedName>
</protein>
<dbReference type="OrthoDB" id="1260300at2"/>
<evidence type="ECO:0000313" key="4">
    <source>
        <dbReference type="Proteomes" id="UP000255231"/>
    </source>
</evidence>
<organism evidence="2 4">
    <name type="scientific">Chryseobacterium indoltheticum</name>
    <dbReference type="NCBI Taxonomy" id="254"/>
    <lineage>
        <taxon>Bacteria</taxon>
        <taxon>Pseudomonadati</taxon>
        <taxon>Bacteroidota</taxon>
        <taxon>Flavobacteriia</taxon>
        <taxon>Flavobacteriales</taxon>
        <taxon>Weeksellaceae</taxon>
        <taxon>Chryseobacterium group</taxon>
        <taxon>Chryseobacterium</taxon>
    </lineage>
</organism>
<keyword evidence="3" id="KW-1185">Reference proteome</keyword>
<name>A0A381F5G4_9FLAO</name>
<dbReference type="EMBL" id="UFVS01000001">
    <property type="protein sequence ID" value="SUX41713.1"/>
    <property type="molecule type" value="Genomic_DNA"/>
</dbReference>
<dbReference type="RefSeq" id="WP_076562104.1">
    <property type="nucleotide sequence ID" value="NZ_CP033929.1"/>
</dbReference>
<accession>A0A381F5G4</accession>
<dbReference type="EMBL" id="FTMF01000013">
    <property type="protein sequence ID" value="SIR14983.1"/>
    <property type="molecule type" value="Genomic_DNA"/>
</dbReference>
<sequence length="225" mass="25344">MTTKQTNRLEMAKTLKQLFSVEQAAYAENNPLIVRVSELNTFIENIDVIAGVQNIDTTANTALKTNAKALMINLTVAYANTAADFFDGKDSPLSKQLTTNKSKIQRLSGVEAKIYCDKLYKLVADNKVSLSPDYVTAAELQEWQNAITNFDAKAYDAGLTIDTTQNATRELDEEFKKLKQCITKIDRLMKKYDVLNLSFYGKYKISRKISDLGTRHKNDLPPEQL</sequence>
<dbReference type="AlphaFoldDB" id="A0A381F5G4"/>
<proteinExistence type="predicted"/>
<evidence type="ECO:0000313" key="1">
    <source>
        <dbReference type="EMBL" id="SIR14983.1"/>
    </source>
</evidence>
<reference evidence="1 3" key="1">
    <citation type="submission" date="2017-01" db="EMBL/GenBank/DDBJ databases">
        <authorList>
            <person name="Varghese N."/>
            <person name="Submissions S."/>
        </authorList>
    </citation>
    <scope>NUCLEOTIDE SEQUENCE [LARGE SCALE GENOMIC DNA]</scope>
    <source>
        <strain evidence="1 3">ATCC 27950</strain>
    </source>
</reference>
<dbReference type="Proteomes" id="UP000185725">
    <property type="component" value="Unassembled WGS sequence"/>
</dbReference>
<dbReference type="KEGG" id="cil:EG358_16270"/>
<gene>
    <name evidence="2" type="ORF">NCTC13560_00513</name>
    <name evidence="1" type="ORF">SAMN05421682_11372</name>
</gene>
<dbReference type="Proteomes" id="UP000255231">
    <property type="component" value="Unassembled WGS sequence"/>
</dbReference>
<dbReference type="GeneID" id="303675259"/>
<reference evidence="2 4" key="2">
    <citation type="submission" date="2018-06" db="EMBL/GenBank/DDBJ databases">
        <authorList>
            <consortium name="Pathogen Informatics"/>
            <person name="Doyle S."/>
        </authorList>
    </citation>
    <scope>NUCLEOTIDE SEQUENCE [LARGE SCALE GENOMIC DNA]</scope>
    <source>
        <strain evidence="2 4">NCTC13560</strain>
    </source>
</reference>